<proteinExistence type="predicted"/>
<evidence type="ECO:0008006" key="5">
    <source>
        <dbReference type="Google" id="ProtNLM"/>
    </source>
</evidence>
<keyword evidence="2" id="KW-1133">Transmembrane helix</keyword>
<dbReference type="EMBL" id="PVLV01000036">
    <property type="protein sequence ID" value="PRH80716.1"/>
    <property type="molecule type" value="Genomic_DNA"/>
</dbReference>
<evidence type="ECO:0000256" key="2">
    <source>
        <dbReference type="SAM" id="Phobius"/>
    </source>
</evidence>
<feature type="region of interest" description="Disordered" evidence="1">
    <location>
        <begin position="75"/>
        <end position="95"/>
    </location>
</feature>
<reference evidence="3 4" key="1">
    <citation type="submission" date="2018-03" db="EMBL/GenBank/DDBJ databases">
        <title>Novel Streptomyces sp. from soil.</title>
        <authorList>
            <person name="Tan G.Y.A."/>
            <person name="Lee Z.Y."/>
        </authorList>
    </citation>
    <scope>NUCLEOTIDE SEQUENCE [LARGE SCALE GENOMIC DNA]</scope>
    <source>
        <strain evidence="3 4">ST5x</strain>
    </source>
</reference>
<keyword evidence="2" id="KW-0472">Membrane</keyword>
<feature type="compositionally biased region" description="Basic residues" evidence="1">
    <location>
        <begin position="85"/>
        <end position="95"/>
    </location>
</feature>
<accession>A0A2S9Q231</accession>
<keyword evidence="4" id="KW-1185">Reference proteome</keyword>
<sequence length="95" mass="10425">MTALNEDPLSRLAERTRHEDPRFARALAAGRPRRPREYRHGVTWLLLAAALALFGTGVALGDGLLIATGLVGAGAAAHRFDPDRSRRRSSRRPSR</sequence>
<evidence type="ECO:0000313" key="4">
    <source>
        <dbReference type="Proteomes" id="UP000239322"/>
    </source>
</evidence>
<keyword evidence="2" id="KW-0812">Transmembrane</keyword>
<organism evidence="3 4">
    <name type="scientific">Streptomyces solincola</name>
    <dbReference type="NCBI Taxonomy" id="2100817"/>
    <lineage>
        <taxon>Bacteria</taxon>
        <taxon>Bacillati</taxon>
        <taxon>Actinomycetota</taxon>
        <taxon>Actinomycetes</taxon>
        <taxon>Kitasatosporales</taxon>
        <taxon>Streptomycetaceae</taxon>
        <taxon>Streptomyces</taxon>
    </lineage>
</organism>
<feature type="transmembrane region" description="Helical" evidence="2">
    <location>
        <begin position="41"/>
        <end position="58"/>
    </location>
</feature>
<evidence type="ECO:0000256" key="1">
    <source>
        <dbReference type="SAM" id="MobiDB-lite"/>
    </source>
</evidence>
<protein>
    <recommendedName>
        <fullName evidence="5">DUF3040 domain-containing protein</fullName>
    </recommendedName>
</protein>
<name>A0A2S9Q231_9ACTN</name>
<comment type="caution">
    <text evidence="3">The sequence shown here is derived from an EMBL/GenBank/DDBJ whole genome shotgun (WGS) entry which is preliminary data.</text>
</comment>
<dbReference type="InterPro" id="IPR021401">
    <property type="entry name" value="DUF3040"/>
</dbReference>
<dbReference type="Proteomes" id="UP000239322">
    <property type="component" value="Unassembled WGS sequence"/>
</dbReference>
<dbReference type="Pfam" id="PF11239">
    <property type="entry name" value="DUF3040"/>
    <property type="match status" value="1"/>
</dbReference>
<dbReference type="RefSeq" id="WP_105867207.1">
    <property type="nucleotide sequence ID" value="NZ_PVLV01000036.1"/>
</dbReference>
<gene>
    <name evidence="3" type="ORF">C6N75_02660</name>
</gene>
<dbReference type="AlphaFoldDB" id="A0A2S9Q231"/>
<evidence type="ECO:0000313" key="3">
    <source>
        <dbReference type="EMBL" id="PRH80716.1"/>
    </source>
</evidence>